<name>A0A381Z6S3_9ZZZZ</name>
<feature type="transmembrane region" description="Helical" evidence="1">
    <location>
        <begin position="136"/>
        <end position="160"/>
    </location>
</feature>
<keyword evidence="1" id="KW-0812">Transmembrane</keyword>
<keyword evidence="1" id="KW-0472">Membrane</keyword>
<feature type="non-terminal residue" evidence="2">
    <location>
        <position position="319"/>
    </location>
</feature>
<feature type="transmembrane region" description="Helical" evidence="1">
    <location>
        <begin position="195"/>
        <end position="215"/>
    </location>
</feature>
<accession>A0A381Z6S3</accession>
<feature type="transmembrane region" description="Helical" evidence="1">
    <location>
        <begin position="55"/>
        <end position="77"/>
    </location>
</feature>
<evidence type="ECO:0000313" key="2">
    <source>
        <dbReference type="EMBL" id="SVA84447.1"/>
    </source>
</evidence>
<dbReference type="AlphaFoldDB" id="A0A381Z6S3"/>
<feature type="transmembrane region" description="Helical" evidence="1">
    <location>
        <begin position="221"/>
        <end position="239"/>
    </location>
</feature>
<gene>
    <name evidence="2" type="ORF">METZ01_LOCUS137301</name>
</gene>
<feature type="transmembrane region" description="Helical" evidence="1">
    <location>
        <begin position="21"/>
        <end position="43"/>
    </location>
</feature>
<organism evidence="2">
    <name type="scientific">marine metagenome</name>
    <dbReference type="NCBI Taxonomy" id="408172"/>
    <lineage>
        <taxon>unclassified sequences</taxon>
        <taxon>metagenomes</taxon>
        <taxon>ecological metagenomes</taxon>
    </lineage>
</organism>
<sequence>MDGGRLVLFHKLGSRFRSETVSRLFLSAGFVLLLPETVTAHGFGQRYDLPIPLPFWVFGAGATILLSFVLIAAFARGTEGSFRYPRVNLLRWSVFQMLSHPVVLFAIRAVGVIALGAGVTAGFWGDPSPYQNLSPVLVWVIWWVGVVYVCALVANLWALVNPFRTLFAWAETIVARWLAGRRLSFERPYPKAMEMWPAVVGLVVFFWAELLWPGGSVPRNLAIAITIYGLVTWIGMVLYGREIWLQNADPFSVVFGVFARFAPLEVRVRSGDSERHCRGHLCQYRSGDCVNGYVCLSEANVDQIEWNLRPPAVGLLQER</sequence>
<evidence type="ECO:0000256" key="1">
    <source>
        <dbReference type="SAM" id="Phobius"/>
    </source>
</evidence>
<reference evidence="2" key="1">
    <citation type="submission" date="2018-05" db="EMBL/GenBank/DDBJ databases">
        <authorList>
            <person name="Lanie J.A."/>
            <person name="Ng W.-L."/>
            <person name="Kazmierczak K.M."/>
            <person name="Andrzejewski T.M."/>
            <person name="Davidsen T.M."/>
            <person name="Wayne K.J."/>
            <person name="Tettelin H."/>
            <person name="Glass J.I."/>
            <person name="Rusch D."/>
            <person name="Podicherti R."/>
            <person name="Tsui H.-C.T."/>
            <person name="Winkler M.E."/>
        </authorList>
    </citation>
    <scope>NUCLEOTIDE SEQUENCE</scope>
</reference>
<keyword evidence="1" id="KW-1133">Transmembrane helix</keyword>
<proteinExistence type="predicted"/>
<protein>
    <submittedName>
        <fullName evidence="2">Uncharacterized protein</fullName>
    </submittedName>
</protein>
<feature type="transmembrane region" description="Helical" evidence="1">
    <location>
        <begin position="98"/>
        <end position="124"/>
    </location>
</feature>
<dbReference type="EMBL" id="UINC01020011">
    <property type="protein sequence ID" value="SVA84447.1"/>
    <property type="molecule type" value="Genomic_DNA"/>
</dbReference>